<dbReference type="EMBL" id="CAJVPU010001192">
    <property type="protein sequence ID" value="CAG8473876.1"/>
    <property type="molecule type" value="Genomic_DNA"/>
</dbReference>
<evidence type="ECO:0000313" key="1">
    <source>
        <dbReference type="EMBL" id="CAG8473876.1"/>
    </source>
</evidence>
<reference evidence="1" key="1">
    <citation type="submission" date="2021-06" db="EMBL/GenBank/DDBJ databases">
        <authorList>
            <person name="Kallberg Y."/>
            <person name="Tangrot J."/>
            <person name="Rosling A."/>
        </authorList>
    </citation>
    <scope>NUCLEOTIDE SEQUENCE</scope>
    <source>
        <strain evidence="1">IL203A</strain>
    </source>
</reference>
<proteinExistence type="predicted"/>
<organism evidence="1 2">
    <name type="scientific">Dentiscutata heterogama</name>
    <dbReference type="NCBI Taxonomy" id="1316150"/>
    <lineage>
        <taxon>Eukaryota</taxon>
        <taxon>Fungi</taxon>
        <taxon>Fungi incertae sedis</taxon>
        <taxon>Mucoromycota</taxon>
        <taxon>Glomeromycotina</taxon>
        <taxon>Glomeromycetes</taxon>
        <taxon>Diversisporales</taxon>
        <taxon>Gigasporaceae</taxon>
        <taxon>Dentiscutata</taxon>
    </lineage>
</organism>
<comment type="caution">
    <text evidence="1">The sequence shown here is derived from an EMBL/GenBank/DDBJ whole genome shotgun (WGS) entry which is preliminary data.</text>
</comment>
<accession>A0ACA9KHK6</accession>
<dbReference type="Proteomes" id="UP000789702">
    <property type="component" value="Unassembled WGS sequence"/>
</dbReference>
<protein>
    <submittedName>
        <fullName evidence="1">14990_t:CDS:1</fullName>
    </submittedName>
</protein>
<keyword evidence="2" id="KW-1185">Reference proteome</keyword>
<evidence type="ECO:0000313" key="2">
    <source>
        <dbReference type="Proteomes" id="UP000789702"/>
    </source>
</evidence>
<name>A0ACA9KHK6_9GLOM</name>
<gene>
    <name evidence="1" type="ORF">DHETER_LOCUS1837</name>
</gene>
<sequence>MSNIDWNKFKVPELKAKCKELGLHVSGTKKALIERILSYYHADSNQTATFHGKSNGQVESLDSKKKTENVLQNPDKRKISDDIEVAASQRKSKKVDDSSRREIAPSASDGSIVDYSTRERMKTQISTQKSVSLVTNDSNISEIQKLDGKAKLVVNDLPVIRNIETSVSASEEAQRNVSEMLTSPTQNNASEFSKSSSKKTLQDAFNTDSNLNQSVLSKVSRPSHSSNANTNKKTLQDALNTDSNLNQSASSKVSRPPYSSNANTNKKTLQDTLNIDSNLNQSASSKVSRPPHSSNANTNKKTLQDAFNTDSNLNQSASSKVSRPPHSSNANTNNSTLLNHSFRSSGFKETTDAGKPKRKKIHHIIRKQEHVKNCITKLSNTIDLVSNQIQPVLFPLIQIPQDYLQMTEILTSCLEQTDFQTVLAAERVCHLWKRAAFLAWRGLCKRNFSGILLNNALRQYPNPSNSFKDYYKRRLEIHRYNITLLSRSWIGQLYENLGNSPKVIINNNEFIYGIHQNLYYSNDHPYQLFMTLRFCVARFYYYTQCGGYTGLLEDIPCILDVNEIIEEIWKIKLVNGDELVILGATGEVIGHDFDNIHNNDNTKEPSRIGWSTLNNWIDTDAELHDDQIRKAQLRVDWTTYIHSKPQFTPNNNKESILPSTIDNSPVFLINKVITENGNYPNSIHKSITFEGNPLKYIYSARYVLSSVEPFTVSGNLQPKPHWKVARILAFKHSLLESVESIKLPGEKVFGKKLNENICFVQTPSRGVFVLKVTGQIIGNEDDGINFMWQMLLGCGHYGEVIIDTEDNKSFQNARLEYFKLTD</sequence>